<evidence type="ECO:0000313" key="2">
    <source>
        <dbReference type="Proteomes" id="UP000266568"/>
    </source>
</evidence>
<reference evidence="1 2" key="1">
    <citation type="submission" date="2018-08" db="EMBL/GenBank/DDBJ databases">
        <title>Genomic Encyclopedia of Type Strains, Phase IV (KMG-IV): sequencing the most valuable type-strain genomes for metagenomic binning, comparative biology and taxonomic classification.</title>
        <authorList>
            <person name="Goeker M."/>
        </authorList>
    </citation>
    <scope>NUCLEOTIDE SEQUENCE [LARGE SCALE GENOMIC DNA]</scope>
    <source>
        <strain evidence="1 2">DSM 25527</strain>
    </source>
</reference>
<accession>A0A397P3D0</accession>
<proteinExistence type="predicted"/>
<sequence>MSAVRSIAAELRRHRHVVGGAAFAVACALGSAGPDIVALVHRVLS</sequence>
<gene>
    <name evidence="1" type="ORF">DFR49_2307</name>
</gene>
<dbReference type="Proteomes" id="UP000266568">
    <property type="component" value="Unassembled WGS sequence"/>
</dbReference>
<dbReference type="EMBL" id="QXDC01000003">
    <property type="protein sequence ID" value="RIA44070.1"/>
    <property type="molecule type" value="Genomic_DNA"/>
</dbReference>
<evidence type="ECO:0000313" key="1">
    <source>
        <dbReference type="EMBL" id="RIA44070.1"/>
    </source>
</evidence>
<comment type="caution">
    <text evidence="1">The sequence shown here is derived from an EMBL/GenBank/DDBJ whole genome shotgun (WGS) entry which is preliminary data.</text>
</comment>
<dbReference type="RefSeq" id="WP_170151005.1">
    <property type="nucleotide sequence ID" value="NZ_QXDC01000003.1"/>
</dbReference>
<name>A0A397P3D0_9SPHN</name>
<protein>
    <submittedName>
        <fullName evidence="1">Uncharacterized protein</fullName>
    </submittedName>
</protein>
<dbReference type="PROSITE" id="PS51257">
    <property type="entry name" value="PROKAR_LIPOPROTEIN"/>
    <property type="match status" value="1"/>
</dbReference>
<organism evidence="1 2">
    <name type="scientific">Hephaestia caeni</name>
    <dbReference type="NCBI Taxonomy" id="645617"/>
    <lineage>
        <taxon>Bacteria</taxon>
        <taxon>Pseudomonadati</taxon>
        <taxon>Pseudomonadota</taxon>
        <taxon>Alphaproteobacteria</taxon>
        <taxon>Sphingomonadales</taxon>
        <taxon>Sphingomonadaceae</taxon>
        <taxon>Hephaestia</taxon>
    </lineage>
</organism>
<keyword evidence="2" id="KW-1185">Reference proteome</keyword>
<dbReference type="AlphaFoldDB" id="A0A397P3D0"/>